<proteinExistence type="inferred from homology"/>
<evidence type="ECO:0000256" key="5">
    <source>
        <dbReference type="ARBA" id="ARBA00022692"/>
    </source>
</evidence>
<dbReference type="GO" id="GO:0000139">
    <property type="term" value="C:Golgi membrane"/>
    <property type="evidence" value="ECO:0007669"/>
    <property type="project" value="UniProtKB-SubCell"/>
</dbReference>
<evidence type="ECO:0000256" key="10">
    <source>
        <dbReference type="ARBA" id="ARBA00023180"/>
    </source>
</evidence>
<evidence type="ECO:0000313" key="12">
    <source>
        <dbReference type="EMBL" id="OWF34623.1"/>
    </source>
</evidence>
<evidence type="ECO:0000256" key="11">
    <source>
        <dbReference type="RuleBase" id="RU363063"/>
    </source>
</evidence>
<keyword evidence="13" id="KW-1185">Reference proteome</keyword>
<evidence type="ECO:0000256" key="8">
    <source>
        <dbReference type="ARBA" id="ARBA00023034"/>
    </source>
</evidence>
<dbReference type="Proteomes" id="UP000242188">
    <property type="component" value="Unassembled WGS sequence"/>
</dbReference>
<dbReference type="PANTHER" id="PTHR11214:SF314">
    <property type="entry name" value="HEXOSYLTRANSFERASE"/>
    <property type="match status" value="1"/>
</dbReference>
<keyword evidence="7 11" id="KW-1133">Transmembrane helix</keyword>
<keyword evidence="6 11" id="KW-0735">Signal-anchor</keyword>
<keyword evidence="9 11" id="KW-0472">Membrane</keyword>
<dbReference type="Gene3D" id="3.90.550.50">
    <property type="match status" value="1"/>
</dbReference>
<dbReference type="PANTHER" id="PTHR11214">
    <property type="entry name" value="BETA-1,3-N-ACETYLGLUCOSAMINYLTRANSFERASE"/>
    <property type="match status" value="1"/>
</dbReference>
<comment type="caution">
    <text evidence="12">The sequence shown here is derived from an EMBL/GenBank/DDBJ whole genome shotgun (WGS) entry which is preliminary data.</text>
</comment>
<dbReference type="FunFam" id="3.90.550.50:FF:000001">
    <property type="entry name" value="Hexosyltransferase"/>
    <property type="match status" value="1"/>
</dbReference>
<evidence type="ECO:0000256" key="7">
    <source>
        <dbReference type="ARBA" id="ARBA00022989"/>
    </source>
</evidence>
<keyword evidence="3 11" id="KW-0328">Glycosyltransferase</keyword>
<keyword evidence="5 11" id="KW-0812">Transmembrane</keyword>
<accession>A0A210PDR9</accession>
<dbReference type="GO" id="GO:0016758">
    <property type="term" value="F:hexosyltransferase activity"/>
    <property type="evidence" value="ECO:0007669"/>
    <property type="project" value="InterPro"/>
</dbReference>
<evidence type="ECO:0000256" key="2">
    <source>
        <dbReference type="ARBA" id="ARBA00008661"/>
    </source>
</evidence>
<dbReference type="AlphaFoldDB" id="A0A210PDR9"/>
<feature type="transmembrane region" description="Helical" evidence="11">
    <location>
        <begin position="27"/>
        <end position="48"/>
    </location>
</feature>
<organism evidence="12 13">
    <name type="scientific">Mizuhopecten yessoensis</name>
    <name type="common">Japanese scallop</name>
    <name type="synonym">Patinopecten yessoensis</name>
    <dbReference type="NCBI Taxonomy" id="6573"/>
    <lineage>
        <taxon>Eukaryota</taxon>
        <taxon>Metazoa</taxon>
        <taxon>Spiralia</taxon>
        <taxon>Lophotrochozoa</taxon>
        <taxon>Mollusca</taxon>
        <taxon>Bivalvia</taxon>
        <taxon>Autobranchia</taxon>
        <taxon>Pteriomorphia</taxon>
        <taxon>Pectinida</taxon>
        <taxon>Pectinoidea</taxon>
        <taxon>Pectinidae</taxon>
        <taxon>Mizuhopecten</taxon>
    </lineage>
</organism>
<evidence type="ECO:0000256" key="3">
    <source>
        <dbReference type="ARBA" id="ARBA00022676"/>
    </source>
</evidence>
<dbReference type="Pfam" id="PF01762">
    <property type="entry name" value="Galactosyl_T"/>
    <property type="match status" value="1"/>
</dbReference>
<name>A0A210PDR9_MIZYE</name>
<dbReference type="GO" id="GO:0006493">
    <property type="term" value="P:protein O-linked glycosylation"/>
    <property type="evidence" value="ECO:0007669"/>
    <property type="project" value="TreeGrafter"/>
</dbReference>
<reference evidence="12 13" key="1">
    <citation type="journal article" date="2017" name="Nat. Ecol. Evol.">
        <title>Scallop genome provides insights into evolution of bilaterian karyotype and development.</title>
        <authorList>
            <person name="Wang S."/>
            <person name="Zhang J."/>
            <person name="Jiao W."/>
            <person name="Li J."/>
            <person name="Xun X."/>
            <person name="Sun Y."/>
            <person name="Guo X."/>
            <person name="Huan P."/>
            <person name="Dong B."/>
            <person name="Zhang L."/>
            <person name="Hu X."/>
            <person name="Sun X."/>
            <person name="Wang J."/>
            <person name="Zhao C."/>
            <person name="Wang Y."/>
            <person name="Wang D."/>
            <person name="Huang X."/>
            <person name="Wang R."/>
            <person name="Lv J."/>
            <person name="Li Y."/>
            <person name="Zhang Z."/>
            <person name="Liu B."/>
            <person name="Lu W."/>
            <person name="Hui Y."/>
            <person name="Liang J."/>
            <person name="Zhou Z."/>
            <person name="Hou R."/>
            <person name="Li X."/>
            <person name="Liu Y."/>
            <person name="Li H."/>
            <person name="Ning X."/>
            <person name="Lin Y."/>
            <person name="Zhao L."/>
            <person name="Xing Q."/>
            <person name="Dou J."/>
            <person name="Li Y."/>
            <person name="Mao J."/>
            <person name="Guo H."/>
            <person name="Dou H."/>
            <person name="Li T."/>
            <person name="Mu C."/>
            <person name="Jiang W."/>
            <person name="Fu Q."/>
            <person name="Fu X."/>
            <person name="Miao Y."/>
            <person name="Liu J."/>
            <person name="Yu Q."/>
            <person name="Li R."/>
            <person name="Liao H."/>
            <person name="Li X."/>
            <person name="Kong Y."/>
            <person name="Jiang Z."/>
            <person name="Chourrout D."/>
            <person name="Li R."/>
            <person name="Bao Z."/>
        </authorList>
    </citation>
    <scope>NUCLEOTIDE SEQUENCE [LARGE SCALE GENOMIC DNA]</scope>
    <source>
        <strain evidence="12 13">PY_sf001</strain>
    </source>
</reference>
<comment type="subcellular location">
    <subcellularLocation>
        <location evidence="1 11">Golgi apparatus membrane</location>
        <topology evidence="1 11">Single-pass type II membrane protein</topology>
    </subcellularLocation>
</comment>
<evidence type="ECO:0000256" key="9">
    <source>
        <dbReference type="ARBA" id="ARBA00023136"/>
    </source>
</evidence>
<dbReference type="EC" id="2.4.1.-" evidence="11"/>
<sequence length="388" mass="44146">MPCLTACSVSVMTDHDKKSGRVCTTKGLLCAFVGLCVVMFASVFVYWYQVNEIFTLSVQLTDNVKEFYEKDAKALLRVLKLSELSNGEVTPDLTPDVSRLVSTDISDRPDNCKTCFNHNFNYVLDNDQICDRNDTSPEIDVVILIFTVHKNRLQRETIRNTWLTYAKNNSLDSNIRYAFLLGAPANPEMDEQVREEFKVFRDILQEDFKDAYSNLTYKTMMAYKWASTKCKHAKFVMKTDDDMYVNIPNILKTLNTNKDKLQTHVGGVCHQTAKPIRDSRSKWYASKKSFPGSDYPGFCSGTGYVTSMNVATKVFEMSKHVPFFHLEDVYVSLCIKKLGYSLLAIPGFNGGRFAADPCIYHGSTMMTSHEVPPDMMKKLWFGKCKKLG</sequence>
<keyword evidence="4 12" id="KW-0808">Transferase</keyword>
<dbReference type="OrthoDB" id="2139606at2759"/>
<gene>
    <name evidence="12" type="ORF">KP79_PYT24760</name>
</gene>
<protein>
    <recommendedName>
        <fullName evidence="11">Hexosyltransferase</fullName>
        <ecNumber evidence="11">2.4.1.-</ecNumber>
    </recommendedName>
</protein>
<dbReference type="EMBL" id="NEDP02079501">
    <property type="protein sequence ID" value="OWF34623.1"/>
    <property type="molecule type" value="Genomic_DNA"/>
</dbReference>
<evidence type="ECO:0000313" key="13">
    <source>
        <dbReference type="Proteomes" id="UP000242188"/>
    </source>
</evidence>
<evidence type="ECO:0000256" key="6">
    <source>
        <dbReference type="ARBA" id="ARBA00022968"/>
    </source>
</evidence>
<keyword evidence="10" id="KW-0325">Glycoprotein</keyword>
<evidence type="ECO:0000256" key="1">
    <source>
        <dbReference type="ARBA" id="ARBA00004323"/>
    </source>
</evidence>
<comment type="similarity">
    <text evidence="2 11">Belongs to the glycosyltransferase 31 family.</text>
</comment>
<evidence type="ECO:0000256" key="4">
    <source>
        <dbReference type="ARBA" id="ARBA00022679"/>
    </source>
</evidence>
<keyword evidence="8 11" id="KW-0333">Golgi apparatus</keyword>
<dbReference type="InterPro" id="IPR002659">
    <property type="entry name" value="Glyco_trans_31"/>
</dbReference>
<dbReference type="STRING" id="6573.A0A210PDR9"/>